<organism evidence="1 2">
    <name type="scientific">Anoxybacterium hadale</name>
    <dbReference type="NCBI Taxonomy" id="3408580"/>
    <lineage>
        <taxon>Bacteria</taxon>
        <taxon>Bacillati</taxon>
        <taxon>Bacillota</taxon>
        <taxon>Clostridia</taxon>
        <taxon>Peptostreptococcales</taxon>
        <taxon>Anaerovoracaceae</taxon>
        <taxon>Anoxybacterium</taxon>
    </lineage>
</organism>
<evidence type="ECO:0000313" key="2">
    <source>
        <dbReference type="Proteomes" id="UP000594014"/>
    </source>
</evidence>
<evidence type="ECO:0000313" key="1">
    <source>
        <dbReference type="EMBL" id="QOX64390.1"/>
    </source>
</evidence>
<protein>
    <submittedName>
        <fullName evidence="1">Uncharacterized protein</fullName>
    </submittedName>
</protein>
<name>A0ACD1AD42_9FIRM</name>
<accession>A0ACD1AD42</accession>
<dbReference type="EMBL" id="CP042469">
    <property type="protein sequence ID" value="QOX64390.1"/>
    <property type="molecule type" value="Genomic_DNA"/>
</dbReference>
<reference evidence="1" key="1">
    <citation type="submission" date="2019-08" db="EMBL/GenBank/DDBJ databases">
        <title>Genome sequence of Clostridiales bacterium MT110.</title>
        <authorList>
            <person name="Cao J."/>
        </authorList>
    </citation>
    <scope>NUCLEOTIDE SEQUENCE</scope>
    <source>
        <strain evidence="1">MT110</strain>
    </source>
</reference>
<dbReference type="Proteomes" id="UP000594014">
    <property type="component" value="Chromosome"/>
</dbReference>
<keyword evidence="2" id="KW-1185">Reference proteome</keyword>
<sequence length="1511" mass="157958">MSRRKAFHKITAMLLSAIMVVGMTPVPASADTGMLSDGSSGEIIAFEALKSEIAEQSVPLGTSEADLELPDSLTATIRLAASTEEPVLDSGEPDENSGSADTVSGSAIGMDEIGDTEAGAEAQIASPSDAQEDGGYFEAEPTEKTVDSVTEITVPLPVTWGSSPNYDADTADTYTFTSILPSGYTVADGVELPAITVAVGTDSILLNALLARGTFDAATEQFTLTPGGTYYFDLSGENIPGTKNTDLPDSGLKWVPFTYAGTVNAYSLDASSSGNITASANATPSDRSLFVADYNITHTVSWNNLHANNLIFGKNYTSGGVAYTLRSLSEGSIYTGSGDAGRGTPETNEWDQILNKDIDYINNWSGIFSWGQDTPSAGASRRALRGYSSSRHWGYPSASLVYSYYGFRPALEILSPGTLDSGGLKTVTLKLNGGKLKGSTDDIHIVYTGNSFTAPGSEGLTAPAGKLFSGWKDDYSTATYVSGAAVPHTVTSLSAQWVLPAEASPTAIFTATGADIGMLSDVANGMKYRIDTGAWIDITDSTVISLTNLSACTIEVVRKGNDTTTVDSSAQEITVTKADTPALTATQPSTIGGNGSIPMTTNHEYQSQADSTWTPASGNTTLAPGTYLVRIKADGTALASDNQSISLKAYVPDEEATPAAVFTSTGADTGILSGVANGMKYRIDTGAWIDITDSTVISLTNLSACTIEVVKKGNGTTTADSPAQEVAVTKADTPALTATQPSTIGGNGSIPMTTNHEYRSEADSTWTPASGNTSLAPGTYLVRIKANGTLLVSESQSITLTAYVPDEEATPAAIFTATGGNTGTLSNVTDGMKYRIDAGSWIDITDSTGISLTSLSACTIEVVKKGNDTTTADSSAQEIAVTKADTPVLTATQPSTIGGNGSIPMTTNHEYRSEADSTWTPASGNTSLAPGTYLVRIKANGTLLASESQSITLTAFTGGSGGGGGDGGSYTPDIPATIIPEKKPDQPVTATAPVTATTGTNGTAGATIPEKAITDAIAKAQADAKAQGKTANGISVGLNVTMPKGATSLTVTLTQNSLNSLVNAGVSRLELDGAPISLGLDLNALKEIQKQSSGNISITIAPATGLSKEAKALLGNRPVYSVTISYVDKNGKTQTITSLGSGLATLSIPYTPGKNEAVGYLFGVYVDAKGKAQRIPGSAYDANSRSLLIPTGHFSVYGVGYTAPSAKFTDIGTHWGKEAIDYVVGRGLLSGTSKTTFAPDTAITRGMLVTALGRLAGVDVKAYTTNSFTDVKADSAFRPYIEWAYKNGVVQGIGNKQFAPDRAITREEIAVIFANYAKATGYKLPVTREATTYADASSIGSIYKTAVTAMQQAGIMMGGTDNKFNPKTSATRAEVSSMLHRYVKLTIDPTTAQGWALNDAGQYLYYKDGKAFTGTQTIDGAKYFFNTDGTLKTGWVKDGENWRYYSGNEATVGWLDISNKRYYFTKDGLMVFGKWLQIDSKWYYFYADGSLAVSTKVDSYEVDESGARKAK</sequence>
<gene>
    <name evidence="1" type="ORF">FRZ06_14080</name>
</gene>
<proteinExistence type="predicted"/>